<keyword evidence="1" id="KW-0472">Membrane</keyword>
<feature type="transmembrane region" description="Helical" evidence="1">
    <location>
        <begin position="151"/>
        <end position="173"/>
    </location>
</feature>
<keyword evidence="3" id="KW-1185">Reference proteome</keyword>
<evidence type="ECO:0000256" key="1">
    <source>
        <dbReference type="SAM" id="Phobius"/>
    </source>
</evidence>
<dbReference type="EMBL" id="CP101987">
    <property type="protein sequence ID" value="UUI71240.1"/>
    <property type="molecule type" value="Genomic_DNA"/>
</dbReference>
<evidence type="ECO:0008006" key="4">
    <source>
        <dbReference type="Google" id="ProtNLM"/>
    </source>
</evidence>
<accession>A0ABY5KLL5</accession>
<dbReference type="Proteomes" id="UP001316384">
    <property type="component" value="Chromosome"/>
</dbReference>
<evidence type="ECO:0000313" key="3">
    <source>
        <dbReference type="Proteomes" id="UP001316384"/>
    </source>
</evidence>
<organism evidence="2 3">
    <name type="scientific">Cellulomonas xiejunii</name>
    <dbReference type="NCBI Taxonomy" id="2968083"/>
    <lineage>
        <taxon>Bacteria</taxon>
        <taxon>Bacillati</taxon>
        <taxon>Actinomycetota</taxon>
        <taxon>Actinomycetes</taxon>
        <taxon>Micrococcales</taxon>
        <taxon>Cellulomonadaceae</taxon>
        <taxon>Cellulomonas</taxon>
    </lineage>
</organism>
<reference evidence="2 3" key="1">
    <citation type="submission" date="2022-07" db="EMBL/GenBank/DDBJ databases">
        <title>Novel species in genus cellulomonas.</title>
        <authorList>
            <person name="Ye L."/>
        </authorList>
    </citation>
    <scope>NUCLEOTIDE SEQUENCE [LARGE SCALE GENOMIC DNA]</scope>
    <source>
        <strain evidence="3">zg-B89</strain>
    </source>
</reference>
<keyword evidence="1" id="KW-1133">Transmembrane helix</keyword>
<protein>
    <recommendedName>
        <fullName evidence="4">DZANK-type domain-containing protein</fullName>
    </recommendedName>
</protein>
<dbReference type="RefSeq" id="WP_227576577.1">
    <property type="nucleotide sequence ID" value="NZ_CP101987.1"/>
</dbReference>
<name>A0ABY5KLL5_9CELL</name>
<gene>
    <name evidence="2" type="ORF">NP048_15795</name>
</gene>
<sequence>MTEVVREPVLGVGPGEGRFVDTVAPTDTVTCPECGTRSTLDLLRRDASGFCPQCDFPLFWADRGTARAAASDVDQGPVRRSPGVEGEVAGVVVACLVCGEHNAHARGPCVRCGADLTPLPAPVPPPPPAPEPEPQVVEVLVPVPCTHPRTWVVALVSALLGAGVAFVVAMVVLG</sequence>
<proteinExistence type="predicted"/>
<keyword evidence="1" id="KW-0812">Transmembrane</keyword>
<evidence type="ECO:0000313" key="2">
    <source>
        <dbReference type="EMBL" id="UUI71240.1"/>
    </source>
</evidence>